<evidence type="ECO:0000256" key="2">
    <source>
        <dbReference type="ARBA" id="ARBA00023015"/>
    </source>
</evidence>
<reference evidence="7 8" key="1">
    <citation type="submission" date="2020-06" db="EMBL/GenBank/DDBJ databases">
        <title>Genome sequence of 2 isolates from Red Sea Mangroves.</title>
        <authorList>
            <person name="Sefrji F."/>
            <person name="Michoud G."/>
            <person name="Merlino G."/>
            <person name="Daffonchio D."/>
        </authorList>
    </citation>
    <scope>NUCLEOTIDE SEQUENCE [LARGE SCALE GENOMIC DNA]</scope>
    <source>
        <strain evidence="7 8">R1DC25</strain>
    </source>
</reference>
<dbReference type="Gene3D" id="3.40.190.290">
    <property type="match status" value="1"/>
</dbReference>
<accession>A0A7S8C219</accession>
<dbReference type="EMBL" id="CP058214">
    <property type="protein sequence ID" value="QPC41906.1"/>
    <property type="molecule type" value="Genomic_DNA"/>
</dbReference>
<proteinExistence type="inferred from homology"/>
<dbReference type="PANTHER" id="PTHR30537">
    <property type="entry name" value="HTH-TYPE TRANSCRIPTIONAL REGULATOR"/>
    <property type="match status" value="1"/>
</dbReference>
<comment type="similarity">
    <text evidence="1">Belongs to the LysR transcriptional regulatory family.</text>
</comment>
<feature type="domain" description="HTH lysR-type" evidence="6">
    <location>
        <begin position="22"/>
        <end position="79"/>
    </location>
</feature>
<dbReference type="GO" id="GO:0043565">
    <property type="term" value="F:sequence-specific DNA binding"/>
    <property type="evidence" value="ECO:0007669"/>
    <property type="project" value="TreeGrafter"/>
</dbReference>
<evidence type="ECO:0000256" key="3">
    <source>
        <dbReference type="ARBA" id="ARBA00023125"/>
    </source>
</evidence>
<evidence type="ECO:0000313" key="8">
    <source>
        <dbReference type="Proteomes" id="UP000593594"/>
    </source>
</evidence>
<dbReference type="Pfam" id="PF00126">
    <property type="entry name" value="HTH_1"/>
    <property type="match status" value="1"/>
</dbReference>
<evidence type="ECO:0000259" key="6">
    <source>
        <dbReference type="PROSITE" id="PS50931"/>
    </source>
</evidence>
<gene>
    <name evidence="7" type="ORF">HW532_03735</name>
</gene>
<keyword evidence="3" id="KW-0238">DNA-binding</keyword>
<dbReference type="PANTHER" id="PTHR30537:SF3">
    <property type="entry name" value="TRANSCRIPTIONAL REGULATORY PROTEIN"/>
    <property type="match status" value="1"/>
</dbReference>
<dbReference type="Proteomes" id="UP000593594">
    <property type="component" value="Chromosome"/>
</dbReference>
<protein>
    <submittedName>
        <fullName evidence="7">LysR family transcriptional regulator</fullName>
    </submittedName>
</protein>
<keyword evidence="8" id="KW-1185">Reference proteome</keyword>
<dbReference type="KEGG" id="kmn:HW532_03735"/>
<keyword evidence="4" id="KW-0804">Transcription</keyword>
<feature type="compositionally biased region" description="Basic and acidic residues" evidence="5">
    <location>
        <begin position="1"/>
        <end position="11"/>
    </location>
</feature>
<evidence type="ECO:0000313" key="7">
    <source>
        <dbReference type="EMBL" id="QPC41906.1"/>
    </source>
</evidence>
<evidence type="ECO:0000256" key="1">
    <source>
        <dbReference type="ARBA" id="ARBA00009437"/>
    </source>
</evidence>
<dbReference type="Pfam" id="PF03466">
    <property type="entry name" value="LysR_substrate"/>
    <property type="match status" value="1"/>
</dbReference>
<dbReference type="RefSeq" id="WP_213163132.1">
    <property type="nucleotide sequence ID" value="NZ_CP058214.1"/>
</dbReference>
<dbReference type="InterPro" id="IPR058163">
    <property type="entry name" value="LysR-type_TF_proteobact-type"/>
</dbReference>
<dbReference type="InterPro" id="IPR036390">
    <property type="entry name" value="WH_DNA-bd_sf"/>
</dbReference>
<evidence type="ECO:0000256" key="4">
    <source>
        <dbReference type="ARBA" id="ARBA00023163"/>
    </source>
</evidence>
<dbReference type="GO" id="GO:0006351">
    <property type="term" value="P:DNA-templated transcription"/>
    <property type="evidence" value="ECO:0007669"/>
    <property type="project" value="TreeGrafter"/>
</dbReference>
<dbReference type="InterPro" id="IPR005119">
    <property type="entry name" value="LysR_subst-bd"/>
</dbReference>
<dbReference type="InterPro" id="IPR000847">
    <property type="entry name" value="LysR_HTH_N"/>
</dbReference>
<dbReference type="AlphaFoldDB" id="A0A7S8C219"/>
<dbReference type="InterPro" id="IPR036388">
    <property type="entry name" value="WH-like_DNA-bd_sf"/>
</dbReference>
<name>A0A7S8C219_9HYPH</name>
<dbReference type="Gene3D" id="1.10.10.10">
    <property type="entry name" value="Winged helix-like DNA-binding domain superfamily/Winged helix DNA-binding domain"/>
    <property type="match status" value="1"/>
</dbReference>
<organism evidence="7 8">
    <name type="scientific">Kaustia mangrovi</name>
    <dbReference type="NCBI Taxonomy" id="2593653"/>
    <lineage>
        <taxon>Bacteria</taxon>
        <taxon>Pseudomonadati</taxon>
        <taxon>Pseudomonadota</taxon>
        <taxon>Alphaproteobacteria</taxon>
        <taxon>Hyphomicrobiales</taxon>
        <taxon>Parvibaculaceae</taxon>
        <taxon>Kaustia</taxon>
    </lineage>
</organism>
<dbReference type="SUPFAM" id="SSF46785">
    <property type="entry name" value="Winged helix' DNA-binding domain"/>
    <property type="match status" value="1"/>
</dbReference>
<evidence type="ECO:0000256" key="5">
    <source>
        <dbReference type="SAM" id="MobiDB-lite"/>
    </source>
</evidence>
<dbReference type="GO" id="GO:0003700">
    <property type="term" value="F:DNA-binding transcription factor activity"/>
    <property type="evidence" value="ECO:0007669"/>
    <property type="project" value="InterPro"/>
</dbReference>
<sequence>MPKKLERRDANIEQAAETAPPPDWDDIRLFVTAAEARSLRKAAERLRMSSSTIVRRIDKLEYALQARLFDRLPDGVELTPAGLAILQHAKRMESSSFELQRAVQARDTNPTGLVRVSITEGLGTYWVAPRLVELQRTNPKLVIELKCAMESADVLRMEADIAVQFTRPTNPDLKVTKLGRLHVYPFASKEYIATYGMPRSREDILNHRLIDQYAPQLEEGVAARFLGIRNPEGIVGMRTNASTAHYHAVEKGAGIGGLATYAAVLSDDLVAIDVGFHHHVDIWMTYHPDVRQSTRVSIMIDWLKETFSPQRFPWFRDEFIHPRELRKLPADSWKINLVNTQPTIFDTDEP</sequence>
<dbReference type="PROSITE" id="PS50931">
    <property type="entry name" value="HTH_LYSR"/>
    <property type="match status" value="1"/>
</dbReference>
<keyword evidence="2" id="KW-0805">Transcription regulation</keyword>
<dbReference type="SUPFAM" id="SSF53850">
    <property type="entry name" value="Periplasmic binding protein-like II"/>
    <property type="match status" value="1"/>
</dbReference>
<feature type="region of interest" description="Disordered" evidence="5">
    <location>
        <begin position="1"/>
        <end position="20"/>
    </location>
</feature>